<dbReference type="RefSeq" id="YP_010797507.1">
    <property type="nucleotide sequence ID" value="NC_076187.1"/>
</dbReference>
<reference evidence="1 2" key="1">
    <citation type="submission" date="2017-06" db="EMBL/GenBank/DDBJ databases">
        <title>Genome organization and molecular characterization of the three Formica exsecta viruses- FeV1, FeV2 and FeV4.</title>
        <authorList>
            <person name="Dhaygude K.U."/>
            <person name="Johansson H."/>
            <person name="Kulmuni J."/>
            <person name="Sundstroem L."/>
        </authorList>
    </citation>
    <scope>NUCLEOTIDE SEQUENCE [LARGE SCALE GENOMIC DNA]</scope>
</reference>
<dbReference type="KEGG" id="vg:80535305"/>
<dbReference type="GeneID" id="80535305"/>
<gene>
    <name evidence="1" type="primary">gp3</name>
</gene>
<dbReference type="EMBL" id="MF287670">
    <property type="protein sequence ID" value="AWI42883.1"/>
    <property type="molecule type" value="Viral_cRNA"/>
</dbReference>
<organism evidence="1 2">
    <name type="scientific">Formica exsecta virus 4</name>
    <dbReference type="NCBI Taxonomy" id="2306079"/>
    <lineage>
        <taxon>Viruses</taxon>
        <taxon>Riboviria</taxon>
        <taxon>Orthornavirae</taxon>
        <taxon>Negarnaviricota</taxon>
        <taxon>Haploviricotina</taxon>
        <taxon>Monjiviricetes</taxon>
        <taxon>Mononegavirales</taxon>
        <taxon>Nyamiviridae</taxon>
        <taxon>Formivirus</taxon>
        <taxon>Formivirus finnoniae</taxon>
    </lineage>
</organism>
<protein>
    <submittedName>
        <fullName evidence="1">ORF3</fullName>
    </submittedName>
</protein>
<keyword evidence="2" id="KW-1185">Reference proteome</keyword>
<name>A0A384ZC56_9MONO</name>
<dbReference type="Proteomes" id="UP000680010">
    <property type="component" value="Segment"/>
</dbReference>
<sequence>MKNELLIEYKVLVGEEYREYPILVKAATTKETKLPMLFDRVEYFFLDTADKRTLNLVLTPEQIVKTCACEKLHQVIKVDLEQATGAAKWELTGKKVLLYVKEYLQPEARLYSNPAFLKELLDHGQTPASTLLVSNRTRDEMSNLSAFRDDTSLTNTAADADECASALHNLNLRRGGRGGK</sequence>
<evidence type="ECO:0000313" key="1">
    <source>
        <dbReference type="EMBL" id="AWI42883.1"/>
    </source>
</evidence>
<evidence type="ECO:0000313" key="2">
    <source>
        <dbReference type="Proteomes" id="UP000680010"/>
    </source>
</evidence>
<accession>A0A384ZC56</accession>
<proteinExistence type="predicted"/>